<dbReference type="PROSITE" id="PS51549">
    <property type="entry name" value="DM13"/>
    <property type="match status" value="1"/>
</dbReference>
<sequence length="182" mass="18524">MKFTPITLLAIAASFVSANNDKIGWTGTIATKDGGLGGTVKVINTTSLMIENYTLKDASAPALHWWGATGGDISTGFRISMNRVDMAATSNTLEIPLDAGKTTDDFSEVGLWCESLHANFGQATLTMNGTASQTTSSSTSSSSTATASAAATSTTSSGAATTTDHNIAVGLFGVGAVVAYLL</sequence>
<feature type="chain" id="PRO_5042909593" description="DM13 domain-containing protein" evidence="1">
    <location>
        <begin position="19"/>
        <end position="182"/>
    </location>
</feature>
<keyword evidence="1" id="KW-0732">Signal</keyword>
<dbReference type="PANTHER" id="PTHR47281">
    <property type="entry name" value="OS09G0557700 PROTEIN"/>
    <property type="match status" value="1"/>
</dbReference>
<evidence type="ECO:0000313" key="3">
    <source>
        <dbReference type="EMBL" id="WPH04380.1"/>
    </source>
</evidence>
<feature type="signal peptide" evidence="1">
    <location>
        <begin position="1"/>
        <end position="18"/>
    </location>
</feature>
<dbReference type="SMART" id="SM00686">
    <property type="entry name" value="DM13"/>
    <property type="match status" value="1"/>
</dbReference>
<reference evidence="3 4" key="1">
    <citation type="submission" date="2023-11" db="EMBL/GenBank/DDBJ databases">
        <title>An acidophilic fungus is an integral part of prey digestion in a carnivorous sundew plant.</title>
        <authorList>
            <person name="Tsai I.J."/>
        </authorList>
    </citation>
    <scope>NUCLEOTIDE SEQUENCE [LARGE SCALE GENOMIC DNA]</scope>
    <source>
        <strain evidence="3">169a</strain>
    </source>
</reference>
<name>A0AAQ3RCN6_9PEZI</name>
<organism evidence="3 4">
    <name type="scientific">Acrodontium crateriforme</name>
    <dbReference type="NCBI Taxonomy" id="150365"/>
    <lineage>
        <taxon>Eukaryota</taxon>
        <taxon>Fungi</taxon>
        <taxon>Dikarya</taxon>
        <taxon>Ascomycota</taxon>
        <taxon>Pezizomycotina</taxon>
        <taxon>Dothideomycetes</taxon>
        <taxon>Dothideomycetidae</taxon>
        <taxon>Mycosphaerellales</taxon>
        <taxon>Teratosphaeriaceae</taxon>
        <taxon>Acrodontium</taxon>
    </lineage>
</organism>
<dbReference type="InterPro" id="IPR045879">
    <property type="entry name" value="B561A"/>
</dbReference>
<gene>
    <name evidence="3" type="ORF">R9X50_00727100</name>
</gene>
<accession>A0AAQ3RCN6</accession>
<evidence type="ECO:0000256" key="1">
    <source>
        <dbReference type="SAM" id="SignalP"/>
    </source>
</evidence>
<evidence type="ECO:0000259" key="2">
    <source>
        <dbReference type="PROSITE" id="PS51549"/>
    </source>
</evidence>
<proteinExistence type="predicted"/>
<dbReference type="AlphaFoldDB" id="A0AAQ3RCN6"/>
<dbReference type="Proteomes" id="UP001303373">
    <property type="component" value="Chromosome 13"/>
</dbReference>
<feature type="domain" description="DM13" evidence="2">
    <location>
        <begin position="27"/>
        <end position="126"/>
    </location>
</feature>
<keyword evidence="4" id="KW-1185">Reference proteome</keyword>
<dbReference type="EMBL" id="CP138592">
    <property type="protein sequence ID" value="WPH04380.1"/>
    <property type="molecule type" value="Genomic_DNA"/>
</dbReference>
<protein>
    <recommendedName>
        <fullName evidence="2">DM13 domain-containing protein</fullName>
    </recommendedName>
</protein>
<dbReference type="PANTHER" id="PTHR47281:SF1">
    <property type="entry name" value="OS09G0557700 PROTEIN"/>
    <property type="match status" value="1"/>
</dbReference>
<dbReference type="InterPro" id="IPR019545">
    <property type="entry name" value="DM13_domain"/>
</dbReference>
<evidence type="ECO:0000313" key="4">
    <source>
        <dbReference type="Proteomes" id="UP001303373"/>
    </source>
</evidence>
<dbReference type="Pfam" id="PF10517">
    <property type="entry name" value="DM13"/>
    <property type="match status" value="1"/>
</dbReference>